<dbReference type="GO" id="GO:0015934">
    <property type="term" value="C:large ribosomal subunit"/>
    <property type="evidence" value="ECO:0007669"/>
    <property type="project" value="InterPro"/>
</dbReference>
<evidence type="ECO:0000256" key="2">
    <source>
        <dbReference type="ARBA" id="ARBA00022980"/>
    </source>
</evidence>
<comment type="similarity">
    <text evidence="1 5">Belongs to the bacterial ribosomal protein bL32 family.</text>
</comment>
<dbReference type="GO" id="GO:0006412">
    <property type="term" value="P:translation"/>
    <property type="evidence" value="ECO:0007669"/>
    <property type="project" value="UniProtKB-UniRule"/>
</dbReference>
<evidence type="ECO:0000256" key="4">
    <source>
        <dbReference type="ARBA" id="ARBA00035178"/>
    </source>
</evidence>
<keyword evidence="8" id="KW-1185">Reference proteome</keyword>
<proteinExistence type="inferred from homology"/>
<evidence type="ECO:0000256" key="5">
    <source>
        <dbReference type="HAMAP-Rule" id="MF_00340"/>
    </source>
</evidence>
<dbReference type="GO" id="GO:0003735">
    <property type="term" value="F:structural constituent of ribosome"/>
    <property type="evidence" value="ECO:0007669"/>
    <property type="project" value="InterPro"/>
</dbReference>
<dbReference type="HAMAP" id="MF_00340">
    <property type="entry name" value="Ribosomal_bL32"/>
    <property type="match status" value="1"/>
</dbReference>
<dbReference type="PANTHER" id="PTHR35534:SF1">
    <property type="entry name" value="LARGE RIBOSOMAL SUBUNIT PROTEIN BL32"/>
    <property type="match status" value="1"/>
</dbReference>
<gene>
    <name evidence="5" type="primary">rpmF</name>
    <name evidence="7" type="ORF">D9V37_04435</name>
</gene>
<reference evidence="7 8" key="1">
    <citation type="submission" date="2018-10" db="EMBL/GenBank/DDBJ databases">
        <title>Marmoricola sp. 4Q3S-7 whole genome shotgun sequence.</title>
        <authorList>
            <person name="Li F."/>
        </authorList>
    </citation>
    <scope>NUCLEOTIDE SEQUENCE [LARGE SCALE GENOMIC DNA]</scope>
    <source>
        <strain evidence="7 8">4Q3S-7</strain>
    </source>
</reference>
<protein>
    <recommendedName>
        <fullName evidence="4 5">Large ribosomal subunit protein bL32</fullName>
    </recommendedName>
</protein>
<dbReference type="Pfam" id="PF01783">
    <property type="entry name" value="Ribosomal_L32p"/>
    <property type="match status" value="1"/>
</dbReference>
<dbReference type="PANTHER" id="PTHR35534">
    <property type="entry name" value="50S RIBOSOMAL PROTEIN L32"/>
    <property type="match status" value="1"/>
</dbReference>
<organism evidence="7 8">
    <name type="scientific">Nocardioides mangrovicus</name>
    <dbReference type="NCBI Taxonomy" id="2478913"/>
    <lineage>
        <taxon>Bacteria</taxon>
        <taxon>Bacillati</taxon>
        <taxon>Actinomycetota</taxon>
        <taxon>Actinomycetes</taxon>
        <taxon>Propionibacteriales</taxon>
        <taxon>Nocardioidaceae</taxon>
        <taxon>Nocardioides</taxon>
    </lineage>
</organism>
<sequence length="61" mass="6770">MAVPKRKTSRSNTRHRRSAWKTTAPSLVTCANPACGKKHLPHRACPECGQYGARAARRQVI</sequence>
<feature type="region of interest" description="Disordered" evidence="6">
    <location>
        <begin position="1"/>
        <end position="23"/>
    </location>
</feature>
<keyword evidence="3 5" id="KW-0687">Ribonucleoprotein</keyword>
<dbReference type="RefSeq" id="WP_121804845.1">
    <property type="nucleotide sequence ID" value="NZ_RDBE01000001.1"/>
</dbReference>
<dbReference type="NCBIfam" id="TIGR01031">
    <property type="entry name" value="rpmF_bact"/>
    <property type="match status" value="1"/>
</dbReference>
<evidence type="ECO:0000256" key="1">
    <source>
        <dbReference type="ARBA" id="ARBA00008560"/>
    </source>
</evidence>
<evidence type="ECO:0000256" key="3">
    <source>
        <dbReference type="ARBA" id="ARBA00023274"/>
    </source>
</evidence>
<accession>A0A3L8P7H1</accession>
<feature type="compositionally biased region" description="Basic residues" evidence="6">
    <location>
        <begin position="1"/>
        <end position="19"/>
    </location>
</feature>
<name>A0A3L8P7H1_9ACTN</name>
<dbReference type="InterPro" id="IPR044957">
    <property type="entry name" value="Ribosomal_bL32_bact"/>
</dbReference>
<dbReference type="Proteomes" id="UP000281708">
    <property type="component" value="Unassembled WGS sequence"/>
</dbReference>
<evidence type="ECO:0000313" key="7">
    <source>
        <dbReference type="EMBL" id="RLV51165.1"/>
    </source>
</evidence>
<dbReference type="AlphaFoldDB" id="A0A3L8P7H1"/>
<dbReference type="InterPro" id="IPR002677">
    <property type="entry name" value="Ribosomal_bL32"/>
</dbReference>
<dbReference type="SUPFAM" id="SSF57829">
    <property type="entry name" value="Zn-binding ribosomal proteins"/>
    <property type="match status" value="1"/>
</dbReference>
<dbReference type="OrthoDB" id="9807363at2"/>
<dbReference type="EMBL" id="RDBE01000001">
    <property type="protein sequence ID" value="RLV51165.1"/>
    <property type="molecule type" value="Genomic_DNA"/>
</dbReference>
<dbReference type="InterPro" id="IPR011332">
    <property type="entry name" value="Ribosomal_zn-bd"/>
</dbReference>
<comment type="caution">
    <text evidence="7">The sequence shown here is derived from an EMBL/GenBank/DDBJ whole genome shotgun (WGS) entry which is preliminary data.</text>
</comment>
<evidence type="ECO:0000256" key="6">
    <source>
        <dbReference type="SAM" id="MobiDB-lite"/>
    </source>
</evidence>
<keyword evidence="2 5" id="KW-0689">Ribosomal protein</keyword>
<evidence type="ECO:0000313" key="8">
    <source>
        <dbReference type="Proteomes" id="UP000281708"/>
    </source>
</evidence>